<dbReference type="eggNOG" id="COG4832">
    <property type="taxonomic scope" value="Bacteria"/>
</dbReference>
<dbReference type="InterPro" id="IPR029442">
    <property type="entry name" value="GyrI-like"/>
</dbReference>
<dbReference type="EMBL" id="MAPZ01000017">
    <property type="protein sequence ID" value="OBY10998.1"/>
    <property type="molecule type" value="Genomic_DNA"/>
</dbReference>
<accession>A0A174E2G6</accession>
<name>A0A174E2G6_9CLOT</name>
<dbReference type="AlphaFoldDB" id="A0A174E2G6"/>
<protein>
    <recommendedName>
        <fullName evidence="1">GyrI-like small molecule binding domain-containing protein</fullName>
    </recommendedName>
</protein>
<sequence>MATKVDLKKIKKELFNVKVGQFKKVYCDKSYYIALDGEGDPNNNEDYSNKVGALYKLAYGVKMVYKKEEKDFVVMPLNGLWWSDNYDDFIDNYKEGWKWTMMIELPDFVKQENIEKKKEELLKDELGKYIKEIRYMEYTEGDAYETLYVGPYSEEGEVVKMLHNTIKENGYKLSGKHNEIYLSDPRKTEPSKLKTIIRQPFSK</sequence>
<reference evidence="2 3" key="1">
    <citation type="submission" date="2016-06" db="EMBL/GenBank/DDBJ databases">
        <authorList>
            <person name="Kjaerup R.B."/>
            <person name="Dalgaard T.S."/>
            <person name="Juul-Madsen H.R."/>
        </authorList>
    </citation>
    <scope>NUCLEOTIDE SEQUENCE [LARGE SCALE GENOMIC DNA]</scope>
    <source>
        <strain evidence="2 3">373-A1</strain>
    </source>
</reference>
<comment type="caution">
    <text evidence="2">The sequence shown here is derived from an EMBL/GenBank/DDBJ whole genome shotgun (WGS) entry which is preliminary data.</text>
</comment>
<dbReference type="GeneID" id="42776540"/>
<dbReference type="Pfam" id="PF06445">
    <property type="entry name" value="GyrI-like"/>
    <property type="match status" value="1"/>
</dbReference>
<gene>
    <name evidence="2" type="ORF">CP373A1_07505</name>
</gene>
<dbReference type="Proteomes" id="UP000092714">
    <property type="component" value="Unassembled WGS sequence"/>
</dbReference>
<dbReference type="InterPro" id="IPR011256">
    <property type="entry name" value="Reg_factor_effector_dom_sf"/>
</dbReference>
<evidence type="ECO:0000313" key="2">
    <source>
        <dbReference type="EMBL" id="OBY10998.1"/>
    </source>
</evidence>
<evidence type="ECO:0000259" key="1">
    <source>
        <dbReference type="Pfam" id="PF06445"/>
    </source>
</evidence>
<organism evidence="2 3">
    <name type="scientific">Clostridium paraputrificum</name>
    <dbReference type="NCBI Taxonomy" id="29363"/>
    <lineage>
        <taxon>Bacteria</taxon>
        <taxon>Bacillati</taxon>
        <taxon>Bacillota</taxon>
        <taxon>Clostridia</taxon>
        <taxon>Eubacteriales</taxon>
        <taxon>Clostridiaceae</taxon>
        <taxon>Clostridium</taxon>
    </lineage>
</organism>
<feature type="domain" description="GyrI-like small molecule binding" evidence="1">
    <location>
        <begin position="25"/>
        <end position="197"/>
    </location>
</feature>
<proteinExistence type="predicted"/>
<evidence type="ECO:0000313" key="3">
    <source>
        <dbReference type="Proteomes" id="UP000092714"/>
    </source>
</evidence>
<dbReference type="RefSeq" id="WP_034866524.1">
    <property type="nucleotide sequence ID" value="NZ_CABJAZ010000009.1"/>
</dbReference>
<dbReference type="Gene3D" id="3.20.80.10">
    <property type="entry name" value="Regulatory factor, effector binding domain"/>
    <property type="match status" value="1"/>
</dbReference>
<dbReference type="SUPFAM" id="SSF55136">
    <property type="entry name" value="Probable bacterial effector-binding domain"/>
    <property type="match status" value="1"/>
</dbReference>
<keyword evidence="3" id="KW-1185">Reference proteome</keyword>